<feature type="transmembrane region" description="Helical" evidence="2">
    <location>
        <begin position="62"/>
        <end position="83"/>
    </location>
</feature>
<accession>A0A1G8DD62</accession>
<evidence type="ECO:0000256" key="2">
    <source>
        <dbReference type="SAM" id="Phobius"/>
    </source>
</evidence>
<keyword evidence="2" id="KW-1133">Transmembrane helix</keyword>
<keyword evidence="4" id="KW-1185">Reference proteome</keyword>
<name>A0A1G8DD62_9RHOO</name>
<reference evidence="3 4" key="1">
    <citation type="submission" date="2016-10" db="EMBL/GenBank/DDBJ databases">
        <authorList>
            <person name="de Groot N.N."/>
        </authorList>
    </citation>
    <scope>NUCLEOTIDE SEQUENCE [LARGE SCALE GENOMIC DNA]</scope>
    <source>
        <strain evidence="3 4">DSM 5885</strain>
    </source>
</reference>
<proteinExistence type="predicted"/>
<keyword evidence="2" id="KW-0812">Transmembrane</keyword>
<dbReference type="AlphaFoldDB" id="A0A1G8DD62"/>
<feature type="region of interest" description="Disordered" evidence="1">
    <location>
        <begin position="87"/>
        <end position="107"/>
    </location>
</feature>
<gene>
    <name evidence="3" type="ORF">SAMN05660652_01896</name>
</gene>
<dbReference type="RefSeq" id="WP_091936922.1">
    <property type="nucleotide sequence ID" value="NZ_FNCY01000006.1"/>
</dbReference>
<evidence type="ECO:0000256" key="1">
    <source>
        <dbReference type="SAM" id="MobiDB-lite"/>
    </source>
</evidence>
<sequence>MMYSTTTSRRIIKAKVKKSRTSQRNVRTTPHAAPVRTEAPALPRFSRTDTPSPKASQRPWYLSWKLLVPIVLCSSAAIAYAFVASSEDETEPSMAQEQAPQREWRNVRTETPGQARPMGYSGHPGQWSASHANGITGARPAAIQGSPELGLTASPARKQNTVATVATVASVASDVDTIEASFGENRRVTLPENVSGRCKLTQPGLRDLSTCLAQNGARAD</sequence>
<protein>
    <submittedName>
        <fullName evidence="3">Uncharacterized protein</fullName>
    </submittedName>
</protein>
<keyword evidence="2" id="KW-0472">Membrane</keyword>
<dbReference type="Proteomes" id="UP000198607">
    <property type="component" value="Unassembled WGS sequence"/>
</dbReference>
<evidence type="ECO:0000313" key="3">
    <source>
        <dbReference type="EMBL" id="SDH55647.1"/>
    </source>
</evidence>
<dbReference type="EMBL" id="FNCY01000006">
    <property type="protein sequence ID" value="SDH55647.1"/>
    <property type="molecule type" value="Genomic_DNA"/>
</dbReference>
<feature type="region of interest" description="Disordered" evidence="1">
    <location>
        <begin position="1"/>
        <end position="56"/>
    </location>
</feature>
<organism evidence="3 4">
    <name type="scientific">Propionivibrio dicarboxylicus</name>
    <dbReference type="NCBI Taxonomy" id="83767"/>
    <lineage>
        <taxon>Bacteria</taxon>
        <taxon>Pseudomonadati</taxon>
        <taxon>Pseudomonadota</taxon>
        <taxon>Betaproteobacteria</taxon>
        <taxon>Rhodocyclales</taxon>
        <taxon>Rhodocyclaceae</taxon>
        <taxon>Propionivibrio</taxon>
    </lineage>
</organism>
<evidence type="ECO:0000313" key="4">
    <source>
        <dbReference type="Proteomes" id="UP000198607"/>
    </source>
</evidence>
<feature type="compositionally biased region" description="Basic residues" evidence="1">
    <location>
        <begin position="10"/>
        <end position="21"/>
    </location>
</feature>